<dbReference type="PROSITE" id="PS52008">
    <property type="entry name" value="GH81"/>
    <property type="match status" value="1"/>
</dbReference>
<comment type="caution">
    <text evidence="12">The sequence shown here is derived from an EMBL/GenBank/DDBJ whole genome shotgun (WGS) entry which is preliminary data.</text>
</comment>
<dbReference type="InterPro" id="IPR005200">
    <property type="entry name" value="Endo-beta-glucanase"/>
</dbReference>
<dbReference type="Pfam" id="PF17652">
    <property type="entry name" value="Glyco_hydro81C"/>
    <property type="match status" value="1"/>
</dbReference>
<evidence type="ECO:0000256" key="3">
    <source>
        <dbReference type="ARBA" id="ARBA00012780"/>
    </source>
</evidence>
<feature type="domain" description="Glycosyl hydrolase family 81 C-terminal" evidence="11">
    <location>
        <begin position="484"/>
        <end position="801"/>
    </location>
</feature>
<organism evidence="12 13">
    <name type="scientific">Tetraparma gracilis</name>
    <dbReference type="NCBI Taxonomy" id="2962635"/>
    <lineage>
        <taxon>Eukaryota</taxon>
        <taxon>Sar</taxon>
        <taxon>Stramenopiles</taxon>
        <taxon>Ochrophyta</taxon>
        <taxon>Bolidophyceae</taxon>
        <taxon>Parmales</taxon>
        <taxon>Triparmaceae</taxon>
        <taxon>Tetraparma</taxon>
    </lineage>
</organism>
<dbReference type="Proteomes" id="UP001165060">
    <property type="component" value="Unassembled WGS sequence"/>
</dbReference>
<evidence type="ECO:0000256" key="7">
    <source>
        <dbReference type="ARBA" id="ARBA00023316"/>
    </source>
</evidence>
<keyword evidence="13" id="KW-1185">Reference proteome</keyword>
<feature type="region of interest" description="Disordered" evidence="9">
    <location>
        <begin position="1"/>
        <end position="52"/>
    </location>
</feature>
<evidence type="ECO:0000256" key="8">
    <source>
        <dbReference type="ARBA" id="ARBA00023326"/>
    </source>
</evidence>
<dbReference type="PANTHER" id="PTHR31983">
    <property type="entry name" value="ENDO-1,3(4)-BETA-GLUCANASE 1"/>
    <property type="match status" value="1"/>
</dbReference>
<evidence type="ECO:0000256" key="2">
    <source>
        <dbReference type="ARBA" id="ARBA00010730"/>
    </source>
</evidence>
<feature type="compositionally biased region" description="Low complexity" evidence="9">
    <location>
        <begin position="20"/>
        <end position="43"/>
    </location>
</feature>
<protein>
    <recommendedName>
        <fullName evidence="3">glucan endo-1,3-beta-D-glucosidase</fullName>
        <ecNumber evidence="3">3.2.1.39</ecNumber>
    </recommendedName>
</protein>
<reference evidence="12 13" key="1">
    <citation type="journal article" date="2023" name="Commun. Biol.">
        <title>Genome analysis of Parmales, the sister group of diatoms, reveals the evolutionary specialization of diatoms from phago-mixotrophs to photoautotrophs.</title>
        <authorList>
            <person name="Ban H."/>
            <person name="Sato S."/>
            <person name="Yoshikawa S."/>
            <person name="Yamada K."/>
            <person name="Nakamura Y."/>
            <person name="Ichinomiya M."/>
            <person name="Sato N."/>
            <person name="Blanc-Mathieu R."/>
            <person name="Endo H."/>
            <person name="Kuwata A."/>
            <person name="Ogata H."/>
        </authorList>
    </citation>
    <scope>NUCLEOTIDE SEQUENCE [LARGE SCALE GENOMIC DNA]</scope>
</reference>
<evidence type="ECO:0000256" key="5">
    <source>
        <dbReference type="ARBA" id="ARBA00023277"/>
    </source>
</evidence>
<dbReference type="PANTHER" id="PTHR31983:SF0">
    <property type="entry name" value="GLUCAN ENDO-1,3-BETA-D-GLUCOSIDASE 2"/>
    <property type="match status" value="1"/>
</dbReference>
<evidence type="ECO:0000256" key="9">
    <source>
        <dbReference type="SAM" id="MobiDB-lite"/>
    </source>
</evidence>
<feature type="region of interest" description="Disordered" evidence="9">
    <location>
        <begin position="811"/>
        <end position="855"/>
    </location>
</feature>
<evidence type="ECO:0000313" key="12">
    <source>
        <dbReference type="EMBL" id="GMI34589.1"/>
    </source>
</evidence>
<keyword evidence="8" id="KW-0624">Polysaccharide degradation</keyword>
<accession>A0ABQ6MXC2</accession>
<dbReference type="InterPro" id="IPR040720">
    <property type="entry name" value="GH81_C"/>
</dbReference>
<evidence type="ECO:0000256" key="4">
    <source>
        <dbReference type="ARBA" id="ARBA00022801"/>
    </source>
</evidence>
<keyword evidence="6" id="KW-0326">Glycosidase</keyword>
<name>A0ABQ6MXC2_9STRA</name>
<evidence type="ECO:0000313" key="13">
    <source>
        <dbReference type="Proteomes" id="UP001165060"/>
    </source>
</evidence>
<evidence type="ECO:0000256" key="1">
    <source>
        <dbReference type="ARBA" id="ARBA00000382"/>
    </source>
</evidence>
<keyword evidence="4" id="KW-0378">Hydrolase</keyword>
<evidence type="ECO:0000256" key="10">
    <source>
        <dbReference type="SAM" id="Phobius"/>
    </source>
</evidence>
<proteinExistence type="inferred from homology"/>
<keyword evidence="10" id="KW-0472">Membrane</keyword>
<evidence type="ECO:0000256" key="6">
    <source>
        <dbReference type="ARBA" id="ARBA00023295"/>
    </source>
</evidence>
<dbReference type="Gene3D" id="2.70.98.30">
    <property type="entry name" value="Golgi alpha-mannosidase II, domain 4"/>
    <property type="match status" value="1"/>
</dbReference>
<sequence length="883" mass="93417">MIAPAASETSSLLPSPPPGALSDSALSSSSAASPRSASPRSPLGGPPPQPRHAPSLLRGCAPLTLFLCSFLFLSSLAAVFLATFPMGNVWGQPPIPFPTVPKDLQARRTKALKFDPNIYKPPGASPPLPTALPTGAFWTNLLFPPTNGRTFPVHTSPYLLSLSPSSLLLSSSLHSPPLSTPLSETLPFAPSISLSPLSDFDPQVAEATALSVRLELGGGVALPVTRGSPFLTVLSGGGGVRVGAEGGAYAELAATTYPDPNGGDDIVLFHLKPAEGGSASWLIHSPVAPSISRDASGAITAASFSAPSPFHLRLFSLPAHERAGDYDFSRLLRSFPACYPADSRLFAELHPGGAEAESAYQFEYDFAWLGRSHGHCSHPFITLPHHPRGEPLLEMLLGDDSPPEIQGLLGPLSVTYVDVSRGAGAASLWPAPGAPSGLLPALEPSHFRLTDNGRGGEAREALLGSMKKYSQSFASGGSGVDVKQGVYGLGKELARVATEVALLHGSGAGEAGWAQGRRVLAAAYEALFEADGGRFYYDEELGGVVPKSGVVDMGVEFGAGAYNDHHFHYGYLLYSFELMTGVERASSADGVSALADRYGAYFRALRMDVCHAHPADRRMGTFRHFDFYAGHSWASGLFEMADGKSQESVSEAVNCYYACGADGGVGRMVGAMEARAGRMYWQNDPSLHKHDAFEHAHGMTGVVGDLDKAANTWFGDKPWYTYGVNIMPITPATQHLLHPDYVAQVWERDLEKHWDDMETNWKSILVCMLAVADPELAWDRAAELGESGLDAGISKGVMLWWIERQRERLGLPEVETGGGGGEGGEGGEGGGGGEEEKKGGDEGEETGDDAEEETAAACSAHSKCLHLTGNCCPTDKGVDLECC</sequence>
<feature type="compositionally biased region" description="Acidic residues" evidence="9">
    <location>
        <begin position="842"/>
        <end position="854"/>
    </location>
</feature>
<gene>
    <name evidence="12" type="ORF">TeGR_g10100</name>
</gene>
<dbReference type="EMBL" id="BRYB01000648">
    <property type="protein sequence ID" value="GMI34589.1"/>
    <property type="molecule type" value="Genomic_DNA"/>
</dbReference>
<comment type="similarity">
    <text evidence="2">Belongs to the glycosyl hydrolase 81 family.</text>
</comment>
<evidence type="ECO:0000259" key="11">
    <source>
        <dbReference type="Pfam" id="PF17652"/>
    </source>
</evidence>
<keyword evidence="10" id="KW-0812">Transmembrane</keyword>
<keyword evidence="7" id="KW-0961">Cell wall biogenesis/degradation</keyword>
<keyword evidence="10" id="KW-1133">Transmembrane helix</keyword>
<keyword evidence="5" id="KW-0119">Carbohydrate metabolism</keyword>
<feature type="transmembrane region" description="Helical" evidence="10">
    <location>
        <begin position="60"/>
        <end position="84"/>
    </location>
</feature>
<dbReference type="EC" id="3.2.1.39" evidence="3"/>
<comment type="catalytic activity">
    <reaction evidence="1">
        <text>Hydrolysis of (1-&gt;3)-beta-D-glucosidic linkages in (1-&gt;3)-beta-D-glucans.</text>
        <dbReference type="EC" id="3.2.1.39"/>
    </reaction>
</comment>
<feature type="compositionally biased region" description="Low complexity" evidence="9">
    <location>
        <begin position="1"/>
        <end position="13"/>
    </location>
</feature>
<feature type="compositionally biased region" description="Gly residues" evidence="9">
    <location>
        <begin position="816"/>
        <end position="832"/>
    </location>
</feature>